<organism evidence="2 3">
    <name type="scientific">Imhoffiella purpurea</name>
    <dbReference type="NCBI Taxonomy" id="1249627"/>
    <lineage>
        <taxon>Bacteria</taxon>
        <taxon>Pseudomonadati</taxon>
        <taxon>Pseudomonadota</taxon>
        <taxon>Gammaproteobacteria</taxon>
        <taxon>Chromatiales</taxon>
        <taxon>Chromatiaceae</taxon>
        <taxon>Imhoffiella</taxon>
    </lineage>
</organism>
<dbReference type="RefSeq" id="WP_043754650.1">
    <property type="nucleotide sequence ID" value="NZ_AONC01000038.1"/>
</dbReference>
<reference evidence="2 3" key="1">
    <citation type="submission" date="2012-11" db="EMBL/GenBank/DDBJ databases">
        <title>Genome assembly of Thiorhodococcus sp. AK35.</title>
        <authorList>
            <person name="Nupur N."/>
            <person name="Khatri I."/>
            <person name="Subramanian S."/>
            <person name="Pinnaka A."/>
        </authorList>
    </citation>
    <scope>NUCLEOTIDE SEQUENCE [LARGE SCALE GENOMIC DNA]</scope>
    <source>
        <strain evidence="2 3">AK35</strain>
    </source>
</reference>
<dbReference type="SUPFAM" id="SSF51445">
    <property type="entry name" value="(Trans)glycosidases"/>
    <property type="match status" value="1"/>
</dbReference>
<dbReference type="GO" id="GO:0005975">
    <property type="term" value="P:carbohydrate metabolic process"/>
    <property type="evidence" value="ECO:0007669"/>
    <property type="project" value="InterPro"/>
</dbReference>
<dbReference type="PANTHER" id="PTHR47786:SF2">
    <property type="entry name" value="GLYCOSYL HYDROLASE FAMILY 13 CATALYTIC DOMAIN-CONTAINING PROTEIN"/>
    <property type="match status" value="1"/>
</dbReference>
<dbReference type="InterPro" id="IPR032792">
    <property type="entry name" value="AGL_glucanoTrfase"/>
</dbReference>
<dbReference type="AlphaFoldDB" id="W9VCC2"/>
<evidence type="ECO:0000313" key="3">
    <source>
        <dbReference type="Proteomes" id="UP000019460"/>
    </source>
</evidence>
<dbReference type="STRING" id="1249627.D779_2330"/>
<sequence>MKIYNLFPRLAGPCGDWAPHLERAAAMGFDWIFVNPIQRTGRSRSLYSIADYFAIDPDFVDPESEAKPDDQVRAMIARAEELGLSVMTDLVINHCAIDSALTKRHADWFVRHGRKIANPFCLEADGTRVVWHDLAQFDHEHSPDCKGLIDYCAKLIEHLIGLGFKGFRCDAAYQIPSSTWETLIRRIRRRHPDTLFAAETLGCSPEQTRATAEAGFDAIFNSSKWWDFGSPWLLEQYASTRDLVPSISFPESHDTERLFSECGGNPRAMEQRYLFAAFFSTSVMIPIGFEYGFRCRLDVVNTRPDHWESPNLDLTPFITGINRLRDAHPVLRSEGPIELIETSNPAIMLLHKRLPDAEQELILALNKDPWNRQYLRVENLYRHLSRPHTLKDLSLEWTMDYLPTPFEFDLAPGMGRILVTSED</sequence>
<comment type="caution">
    <text evidence="2">The sequence shown here is derived from an EMBL/GenBank/DDBJ whole genome shotgun (WGS) entry which is preliminary data.</text>
</comment>
<proteinExistence type="predicted"/>
<dbReference type="OrthoDB" id="9805159at2"/>
<dbReference type="Pfam" id="PF14701">
    <property type="entry name" value="hDGE_amylase"/>
    <property type="match status" value="1"/>
</dbReference>
<dbReference type="InterPro" id="IPR017853">
    <property type="entry name" value="GH"/>
</dbReference>
<evidence type="ECO:0000313" key="2">
    <source>
        <dbReference type="EMBL" id="EXJ14636.1"/>
    </source>
</evidence>
<feature type="domain" description="Glycosyl hydrolase family 13 catalytic" evidence="1">
    <location>
        <begin position="5"/>
        <end position="325"/>
    </location>
</feature>
<name>W9VCC2_9GAMM</name>
<dbReference type="PATRIC" id="fig|1249627.3.peg.2648"/>
<gene>
    <name evidence="2" type="ORF">D779_2330</name>
</gene>
<dbReference type="Gene3D" id="3.20.20.80">
    <property type="entry name" value="Glycosidases"/>
    <property type="match status" value="1"/>
</dbReference>
<dbReference type="EMBL" id="AONC01000038">
    <property type="protein sequence ID" value="EXJ14636.1"/>
    <property type="molecule type" value="Genomic_DNA"/>
</dbReference>
<dbReference type="PANTHER" id="PTHR47786">
    <property type="entry name" value="ALPHA-1,4-GLUCAN:MALTOSE-1-PHOSPHATE MALTOSYLTRANSFERASE"/>
    <property type="match status" value="1"/>
</dbReference>
<keyword evidence="3" id="KW-1185">Reference proteome</keyword>
<dbReference type="Proteomes" id="UP000019460">
    <property type="component" value="Unassembled WGS sequence"/>
</dbReference>
<evidence type="ECO:0000259" key="1">
    <source>
        <dbReference type="SMART" id="SM00642"/>
    </source>
</evidence>
<accession>W9VCC2</accession>
<dbReference type="eggNOG" id="COG0366">
    <property type="taxonomic scope" value="Bacteria"/>
</dbReference>
<dbReference type="InterPro" id="IPR006047">
    <property type="entry name" value="GH13_cat_dom"/>
</dbReference>
<protein>
    <submittedName>
        <fullName evidence="2">Alpha-amylase</fullName>
    </submittedName>
</protein>
<dbReference type="SMART" id="SM00642">
    <property type="entry name" value="Aamy"/>
    <property type="match status" value="1"/>
</dbReference>